<name>A0A7Y0ARI6_9FLAO</name>
<organism evidence="1 2">
    <name type="scientific">Chryseobacterium antibioticum</name>
    <dbReference type="NCBI Taxonomy" id="2728847"/>
    <lineage>
        <taxon>Bacteria</taxon>
        <taxon>Pseudomonadati</taxon>
        <taxon>Bacteroidota</taxon>
        <taxon>Flavobacteriia</taxon>
        <taxon>Flavobacteriales</taxon>
        <taxon>Weeksellaceae</taxon>
        <taxon>Chryseobacterium group</taxon>
        <taxon>Chryseobacterium</taxon>
    </lineage>
</organism>
<sequence length="84" mass="9269">MLADTHWPSYDNLAEYDDYLNFKGAASSSAQGVLMLESTSKALVLPKVNHPVTSMKSTIAGTMCYDTVSKTIAVFDGVKWSFWK</sequence>
<comment type="caution">
    <text evidence="1">The sequence shown here is derived from an EMBL/GenBank/DDBJ whole genome shotgun (WGS) entry which is preliminary data.</text>
</comment>
<dbReference type="RefSeq" id="WP_169236627.1">
    <property type="nucleotide sequence ID" value="NZ_JABBGI010000039.1"/>
</dbReference>
<evidence type="ECO:0000313" key="1">
    <source>
        <dbReference type="EMBL" id="NML72171.1"/>
    </source>
</evidence>
<reference evidence="1 2" key="1">
    <citation type="submission" date="2020-04" db="EMBL/GenBank/DDBJ databases">
        <title>Chryseobacterium sp. RP-3-3 sp. nov., isolated from Jeju soil.</title>
        <authorList>
            <person name="Dahal R.H."/>
        </authorList>
    </citation>
    <scope>NUCLEOTIDE SEQUENCE [LARGE SCALE GENOMIC DNA]</scope>
    <source>
        <strain evidence="1 2">RP-3-3</strain>
    </source>
</reference>
<accession>A0A7Y0ARI6</accession>
<dbReference type="EMBL" id="JABBGI010000039">
    <property type="protein sequence ID" value="NML72171.1"/>
    <property type="molecule type" value="Genomic_DNA"/>
</dbReference>
<proteinExistence type="predicted"/>
<dbReference type="Proteomes" id="UP000544054">
    <property type="component" value="Unassembled WGS sequence"/>
</dbReference>
<protein>
    <submittedName>
        <fullName evidence="1">Uncharacterized protein</fullName>
    </submittedName>
</protein>
<dbReference type="AlphaFoldDB" id="A0A7Y0ARI6"/>
<gene>
    <name evidence="1" type="ORF">HHL23_20615</name>
</gene>
<keyword evidence="2" id="KW-1185">Reference proteome</keyword>
<evidence type="ECO:0000313" key="2">
    <source>
        <dbReference type="Proteomes" id="UP000544054"/>
    </source>
</evidence>